<evidence type="ECO:0000313" key="4">
    <source>
        <dbReference type="Proteomes" id="UP000185674"/>
    </source>
</evidence>
<evidence type="ECO:0000256" key="1">
    <source>
        <dbReference type="SAM" id="MobiDB-lite"/>
    </source>
</evidence>
<dbReference type="RefSeq" id="WP_076032926.1">
    <property type="nucleotide sequence ID" value="NZ_CP016896.1"/>
</dbReference>
<evidence type="ECO:0000313" key="3">
    <source>
        <dbReference type="EMBL" id="APV36209.1"/>
    </source>
</evidence>
<organism evidence="3 4">
    <name type="scientific">Acinetobacter soli</name>
    <dbReference type="NCBI Taxonomy" id="487316"/>
    <lineage>
        <taxon>Bacteria</taxon>
        <taxon>Pseudomonadati</taxon>
        <taxon>Pseudomonadota</taxon>
        <taxon>Gammaproteobacteria</taxon>
        <taxon>Moraxellales</taxon>
        <taxon>Moraxellaceae</taxon>
        <taxon>Acinetobacter</taxon>
    </lineage>
</organism>
<dbReference type="EMBL" id="CP016896">
    <property type="protein sequence ID" value="APV36209.1"/>
    <property type="molecule type" value="Genomic_DNA"/>
</dbReference>
<gene>
    <name evidence="3" type="ORF">BEN76_09335</name>
</gene>
<dbReference type="InterPro" id="IPR048051">
    <property type="entry name" value="BapA-like_prefix-like"/>
</dbReference>
<feature type="compositionally biased region" description="Low complexity" evidence="1">
    <location>
        <begin position="197"/>
        <end position="207"/>
    </location>
</feature>
<feature type="domain" description="Biofilm-associated protein BapA-like prefix-like" evidence="2">
    <location>
        <begin position="1"/>
        <end position="125"/>
    </location>
</feature>
<feature type="compositionally biased region" description="Low complexity" evidence="1">
    <location>
        <begin position="154"/>
        <end position="186"/>
    </location>
</feature>
<feature type="region of interest" description="Disordered" evidence="1">
    <location>
        <begin position="147"/>
        <end position="207"/>
    </location>
</feature>
<feature type="compositionally biased region" description="Polar residues" evidence="1">
    <location>
        <begin position="187"/>
        <end position="196"/>
    </location>
</feature>
<dbReference type="AlphaFoldDB" id="A0A1P8EJ34"/>
<reference evidence="3 4" key="1">
    <citation type="submission" date="2016-08" db="EMBL/GenBank/DDBJ databases">
        <title>Complete genome sequence of Acinetobacter baylyi strain GFJ2.</title>
        <authorList>
            <person name="Tabata M."/>
            <person name="Kuboki S."/>
            <person name="Gibu N."/>
            <person name="Kinouchi Y."/>
            <person name="Vangnai A."/>
            <person name="Kasai D."/>
            <person name="Fukuda M."/>
        </authorList>
    </citation>
    <scope>NUCLEOTIDE SEQUENCE [LARGE SCALE GENOMIC DNA]</scope>
    <source>
        <strain evidence="3 4">GFJ2</strain>
    </source>
</reference>
<protein>
    <recommendedName>
        <fullName evidence="2">Biofilm-associated protein BapA-like prefix-like domain-containing protein</fullName>
    </recommendedName>
</protein>
<proteinExistence type="predicted"/>
<dbReference type="KEGG" id="asol:BEN76_09335"/>
<dbReference type="Pfam" id="PF22783">
    <property type="entry name" value="BapA_N"/>
    <property type="match status" value="1"/>
</dbReference>
<dbReference type="eggNOG" id="COG2373">
    <property type="taxonomic scope" value="Bacteria"/>
</dbReference>
<evidence type="ECO:0000259" key="2">
    <source>
        <dbReference type="Pfam" id="PF22783"/>
    </source>
</evidence>
<name>A0A1P8EJ34_9GAMM</name>
<sequence>MPLIRVIGKENHKVLQELSDNSLKLDQASVVVANLPSDQIDEIVKDGTSMIIKLKDGEIIIIDQFFNEHSTNQNSLVLQDESQKLTWVQFIEAQGNSQPQLVFERVESTDALMYHGGGMAMEPVWSWAVVPLTAGGIALWAHDHKDKDHEENNNNEATPNTTNSSENTVVVVSESSSTQSDAETATDNSAQDQSEPSTSNTDSSSDDVATLVSEILDQSDASSTASITSTASNASLEIYTSSTDLYTDLISSNSVIV</sequence>
<accession>A0A1P8EJ34</accession>
<dbReference type="Proteomes" id="UP000185674">
    <property type="component" value="Chromosome"/>
</dbReference>
<dbReference type="NCBIfam" id="NF033677">
    <property type="entry name" value="biofilm_BapA_N"/>
    <property type="match status" value="1"/>
</dbReference>